<dbReference type="OrthoDB" id="5116982at2"/>
<sequence>MITERNRPPLPATPFTPEVVHAVTKHMNDDHAEDTLLICRALGGRPSATAARMTGLDGYGGDYVAIVDGAEVEVRIPWSRPLTERAEIRQEVVRMYQDACEILGVPPHAGA</sequence>
<reference evidence="2 3" key="1">
    <citation type="submission" date="2017-08" db="EMBL/GenBank/DDBJ databases">
        <title>The complete genome sequence of Nocardiopsis gilva YIM 90087.</title>
        <authorList>
            <person name="Yin M."/>
            <person name="Tang S."/>
        </authorList>
    </citation>
    <scope>NUCLEOTIDE SEQUENCE [LARGE SCALE GENOMIC DNA]</scope>
    <source>
        <strain evidence="2 3">YIM 90087</strain>
    </source>
</reference>
<gene>
    <name evidence="2" type="ORF">CDO52_11955</name>
</gene>
<dbReference type="Gene3D" id="3.20.180.10">
    <property type="entry name" value="PNP-oxidase-like"/>
    <property type="match status" value="1"/>
</dbReference>
<dbReference type="Proteomes" id="UP000215005">
    <property type="component" value="Chromosome"/>
</dbReference>
<dbReference type="InterPro" id="IPR019595">
    <property type="entry name" value="DUF2470"/>
</dbReference>
<dbReference type="Pfam" id="PF10615">
    <property type="entry name" value="DUF2470"/>
    <property type="match status" value="1"/>
</dbReference>
<dbReference type="RefSeq" id="WP_051060639.1">
    <property type="nucleotide sequence ID" value="NZ_ANBG01000034.1"/>
</dbReference>
<evidence type="ECO:0000313" key="3">
    <source>
        <dbReference type="Proteomes" id="UP000215005"/>
    </source>
</evidence>
<dbReference type="KEGG" id="ngv:CDO52_11955"/>
<dbReference type="SUPFAM" id="SSF50475">
    <property type="entry name" value="FMN-binding split barrel"/>
    <property type="match status" value="1"/>
</dbReference>
<dbReference type="AlphaFoldDB" id="A0A223S5K9"/>
<evidence type="ECO:0000313" key="2">
    <source>
        <dbReference type="EMBL" id="ASU83401.1"/>
    </source>
</evidence>
<feature type="domain" description="DUF2470" evidence="1">
    <location>
        <begin position="23"/>
        <end position="95"/>
    </location>
</feature>
<proteinExistence type="predicted"/>
<dbReference type="EMBL" id="CP022753">
    <property type="protein sequence ID" value="ASU83401.1"/>
    <property type="molecule type" value="Genomic_DNA"/>
</dbReference>
<organism evidence="2 3">
    <name type="scientific">Nocardiopsis gilva YIM 90087</name>
    <dbReference type="NCBI Taxonomy" id="1235441"/>
    <lineage>
        <taxon>Bacteria</taxon>
        <taxon>Bacillati</taxon>
        <taxon>Actinomycetota</taxon>
        <taxon>Actinomycetes</taxon>
        <taxon>Streptosporangiales</taxon>
        <taxon>Nocardiopsidaceae</taxon>
        <taxon>Nocardiopsis</taxon>
    </lineage>
</organism>
<keyword evidence="3" id="KW-1185">Reference proteome</keyword>
<protein>
    <submittedName>
        <fullName evidence="2">DUF2470 domain-containing protein</fullName>
    </submittedName>
</protein>
<name>A0A223S5K9_9ACTN</name>
<evidence type="ECO:0000259" key="1">
    <source>
        <dbReference type="Pfam" id="PF10615"/>
    </source>
</evidence>
<accession>A0A223S5K9</accession>
<dbReference type="InterPro" id="IPR037119">
    <property type="entry name" value="Haem_oxidase_HugZ-like_sf"/>
</dbReference>